<dbReference type="InterPro" id="IPR038726">
    <property type="entry name" value="PDDEXK_AddAB-type"/>
</dbReference>
<dbReference type="EMBL" id="CP016379">
    <property type="protein sequence ID" value="AZR72920.1"/>
    <property type="molecule type" value="Genomic_DNA"/>
</dbReference>
<dbReference type="PROSITE" id="PS51217">
    <property type="entry name" value="UVRD_HELICASE_CTER"/>
    <property type="match status" value="1"/>
</dbReference>
<dbReference type="OrthoDB" id="9758506at2"/>
<keyword evidence="5" id="KW-0347">Helicase</keyword>
<keyword evidence="2" id="KW-0547">Nucleotide-binding</keyword>
<evidence type="ECO:0000313" key="11">
    <source>
        <dbReference type="EMBL" id="AZR72920.1"/>
    </source>
</evidence>
<dbReference type="Pfam" id="PF12705">
    <property type="entry name" value="PDDEXK_1"/>
    <property type="match status" value="1"/>
</dbReference>
<evidence type="ECO:0000259" key="10">
    <source>
        <dbReference type="PROSITE" id="PS51217"/>
    </source>
</evidence>
<evidence type="ECO:0000256" key="6">
    <source>
        <dbReference type="ARBA" id="ARBA00022839"/>
    </source>
</evidence>
<evidence type="ECO:0000256" key="8">
    <source>
        <dbReference type="ARBA" id="ARBA00023125"/>
    </source>
</evidence>
<dbReference type="InterPro" id="IPR049035">
    <property type="entry name" value="ADDB_N"/>
</dbReference>
<evidence type="ECO:0000256" key="4">
    <source>
        <dbReference type="ARBA" id="ARBA00022801"/>
    </source>
</evidence>
<keyword evidence="6" id="KW-0269">Exonuclease</keyword>
<gene>
    <name evidence="11" type="ORF">BBF96_05650</name>
</gene>
<keyword evidence="3" id="KW-0227">DNA damage</keyword>
<dbReference type="AlphaFoldDB" id="A0A3S9SXD8"/>
<feature type="domain" description="UvrD-like helicase C-terminal" evidence="10">
    <location>
        <begin position="275"/>
        <end position="588"/>
    </location>
</feature>
<accession>A0A3S9SXD8</accession>
<protein>
    <recommendedName>
        <fullName evidence="10">UvrD-like helicase C-terminal domain-containing protein</fullName>
    </recommendedName>
</protein>
<dbReference type="KEGG" id="aft:BBF96_05650"/>
<dbReference type="GO" id="GO:0003677">
    <property type="term" value="F:DNA binding"/>
    <property type="evidence" value="ECO:0007669"/>
    <property type="project" value="UniProtKB-KW"/>
</dbReference>
<evidence type="ECO:0000256" key="2">
    <source>
        <dbReference type="ARBA" id="ARBA00022741"/>
    </source>
</evidence>
<evidence type="ECO:0000256" key="3">
    <source>
        <dbReference type="ARBA" id="ARBA00022763"/>
    </source>
</evidence>
<keyword evidence="12" id="KW-1185">Reference proteome</keyword>
<dbReference type="Proteomes" id="UP000267250">
    <property type="component" value="Chromosome"/>
</dbReference>
<dbReference type="GO" id="GO:0006310">
    <property type="term" value="P:DNA recombination"/>
    <property type="evidence" value="ECO:0007669"/>
    <property type="project" value="TreeGrafter"/>
</dbReference>
<dbReference type="GO" id="GO:0004386">
    <property type="term" value="F:helicase activity"/>
    <property type="evidence" value="ECO:0007669"/>
    <property type="project" value="UniProtKB-KW"/>
</dbReference>
<dbReference type="GO" id="GO:0004527">
    <property type="term" value="F:exonuclease activity"/>
    <property type="evidence" value="ECO:0007669"/>
    <property type="project" value="UniProtKB-KW"/>
</dbReference>
<name>A0A3S9SXD8_9FIRM</name>
<evidence type="ECO:0000256" key="7">
    <source>
        <dbReference type="ARBA" id="ARBA00022840"/>
    </source>
</evidence>
<keyword evidence="8" id="KW-0238">DNA-binding</keyword>
<dbReference type="InterPro" id="IPR014017">
    <property type="entry name" value="DNA_helicase_UvrD-like_C"/>
</dbReference>
<evidence type="ECO:0000256" key="5">
    <source>
        <dbReference type="ARBA" id="ARBA00022806"/>
    </source>
</evidence>
<dbReference type="GO" id="GO:0006281">
    <property type="term" value="P:DNA repair"/>
    <property type="evidence" value="ECO:0007669"/>
    <property type="project" value="UniProtKB-KW"/>
</dbReference>
<dbReference type="RefSeq" id="WP_127016255.1">
    <property type="nucleotide sequence ID" value="NZ_CP016379.1"/>
</dbReference>
<dbReference type="InterPro" id="IPR011604">
    <property type="entry name" value="PDDEXK-like_dom_sf"/>
</dbReference>
<dbReference type="GO" id="GO:0005524">
    <property type="term" value="F:ATP binding"/>
    <property type="evidence" value="ECO:0007669"/>
    <property type="project" value="UniProtKB-KW"/>
</dbReference>
<keyword evidence="7" id="KW-0067">ATP-binding</keyword>
<dbReference type="Gene3D" id="3.90.320.10">
    <property type="match status" value="1"/>
</dbReference>
<dbReference type="Pfam" id="PF21445">
    <property type="entry name" value="ADDB_N"/>
    <property type="match status" value="1"/>
</dbReference>
<dbReference type="Pfam" id="PF13361">
    <property type="entry name" value="UvrD_C"/>
    <property type="match status" value="1"/>
</dbReference>
<reference evidence="11 12" key="1">
    <citation type="submission" date="2016-07" db="EMBL/GenBank/DDBJ databases">
        <title>Genome and transcriptome analysis of iron-reducing fermentative bacteria Anoxybacter fermentans.</title>
        <authorList>
            <person name="Zeng X."/>
            <person name="Shao Z."/>
        </authorList>
    </citation>
    <scope>NUCLEOTIDE SEQUENCE [LARGE SCALE GENOMIC DNA]</scope>
    <source>
        <strain evidence="11 12">DY22613</strain>
    </source>
</reference>
<organism evidence="11 12">
    <name type="scientific">Anoxybacter fermentans</name>
    <dbReference type="NCBI Taxonomy" id="1323375"/>
    <lineage>
        <taxon>Bacteria</taxon>
        <taxon>Bacillati</taxon>
        <taxon>Bacillota</taxon>
        <taxon>Clostridia</taxon>
        <taxon>Halanaerobiales</taxon>
        <taxon>Anoxybacter</taxon>
    </lineage>
</organism>
<evidence type="ECO:0000256" key="1">
    <source>
        <dbReference type="ARBA" id="ARBA00022722"/>
    </source>
</evidence>
<dbReference type="SUPFAM" id="SSF52540">
    <property type="entry name" value="P-loop containing nucleoside triphosphate hydrolases"/>
    <property type="match status" value="1"/>
</dbReference>
<dbReference type="Gene3D" id="3.40.50.300">
    <property type="entry name" value="P-loop containing nucleotide triphosphate hydrolases"/>
    <property type="match status" value="3"/>
</dbReference>
<dbReference type="PANTHER" id="PTHR30591">
    <property type="entry name" value="RECBCD ENZYME SUBUNIT RECC"/>
    <property type="match status" value="1"/>
</dbReference>
<sequence length="1096" mass="129030">MPEILYGPMLSTGRDELIKLCAKLLNFRGTGFAYLVPTIQLKKEVENALINIKISNCNGQIGTAMQKLPIYLFDGFVNEVLKDWLVYQAPIPVYQQRLILKTVTNELLKSGQLSYLQGMVKYDGFYSSLLKWLKEVKKIGKRPEDWLTMYPISKKERELGYIYQKYEEFLDIYDLVDEERNYEILINRIQNSSNGSTGSFLDYLKLIVIDGFYKLNQLQLRLVKALIEQGKEVIVHTFKEEERSQLFLSSNDMIHQLQQLAHNEDWDWELKKLDELDFKSRTETLNHLCCNLFNLSAPKKEGDETVQILYTPDPYKEIEEIGRWIKRILLEDTENRLKLDDIAIILRNVSFYHFYIEEVFRELGIPYQISAGVELSRTPIFKLILKLYNIFFEDWSRESVVEILKSQYLQFGDEKTTELYEQLILEAGVIKGHNEWLKKLKLYRTYLRKEVSKGSENKEKLDLLTQLEEVLIDLFNRLSILAQPKSLLDHSQALLKFFAAYRLDQQITKICDQEILRRDLLSLDYLQQLLLDMIQFGLLLESYQNKDKKISAKEFISFLKQAADELHIPESDVEYDAVQILTPSQSRGRSFKHVFIGGLLEGDFPWYGEKDWLFKPEERKILKERGIYFKQFYEQLEEERLFFLEAVCTAKESLVLTCPTLETEESVQPSSFIQEVLNIFKERSIKENSILTNRFQGAESILKEALTRRELDEIFLRELWESDNVEEVFSFEELARLQDLYLRGEIVKFREGIEFSRYDGILEQDDIIKKLKKIYHPERVYSISQINDYALCPFQYYCKRILNLDKVEEPTLRLEPLDLGNLYHQILFLFFKDFPGFKEEPLDTALNRLKEVADEVMAKYQPGLNLPSGLWAIYREEVLENLSRMISYEYEEASKQNYQLKPTFLEASFGLKKDYQEKGTVNHPEPVIIHKDQDGEIVVKFSGKIDRIDITQDGKFLIIYDYKLGGRKGYDEIKEGIDLQLPIYIKAAQILCGQDKEVLGAGYFSLLRCERKSGIWRDIRKDLIPVTSRSKNCLTDEDWRTLLDKADQMIIEYITNIRSGYFPVNPAKECPDYCRFKKICRYEPSRIRRKKEFLRG</sequence>
<keyword evidence="4" id="KW-0378">Hydrolase</keyword>
<evidence type="ECO:0000256" key="9">
    <source>
        <dbReference type="ARBA" id="ARBA00023204"/>
    </source>
</evidence>
<dbReference type="InterPro" id="IPR027417">
    <property type="entry name" value="P-loop_NTPase"/>
</dbReference>
<keyword evidence="1" id="KW-0540">Nuclease</keyword>
<keyword evidence="9" id="KW-0234">DNA repair</keyword>
<dbReference type="PANTHER" id="PTHR30591:SF1">
    <property type="entry name" value="RECBCD ENZYME SUBUNIT RECC"/>
    <property type="match status" value="1"/>
</dbReference>
<evidence type="ECO:0000313" key="12">
    <source>
        <dbReference type="Proteomes" id="UP000267250"/>
    </source>
</evidence>
<proteinExistence type="predicted"/>